<comment type="caution">
    <text evidence="1">The sequence shown here is derived from an EMBL/GenBank/DDBJ whole genome shotgun (WGS) entry which is preliminary data.</text>
</comment>
<accession>A0ACC3CK63</accession>
<organism evidence="1 2">
    <name type="scientific">Pyropia yezoensis</name>
    <name type="common">Susabi-nori</name>
    <name type="synonym">Porphyra yezoensis</name>
    <dbReference type="NCBI Taxonomy" id="2788"/>
    <lineage>
        <taxon>Eukaryota</taxon>
        <taxon>Rhodophyta</taxon>
        <taxon>Bangiophyceae</taxon>
        <taxon>Bangiales</taxon>
        <taxon>Bangiaceae</taxon>
        <taxon>Pyropia</taxon>
    </lineage>
</organism>
<dbReference type="EMBL" id="CM020620">
    <property type="protein sequence ID" value="KAK1870297.1"/>
    <property type="molecule type" value="Genomic_DNA"/>
</dbReference>
<dbReference type="Proteomes" id="UP000798662">
    <property type="component" value="Chromosome 3"/>
</dbReference>
<evidence type="ECO:0000313" key="2">
    <source>
        <dbReference type="Proteomes" id="UP000798662"/>
    </source>
</evidence>
<reference evidence="1" key="1">
    <citation type="submission" date="2019-11" db="EMBL/GenBank/DDBJ databases">
        <title>Nori genome reveals adaptations in red seaweeds to the harsh intertidal environment.</title>
        <authorList>
            <person name="Wang D."/>
            <person name="Mao Y."/>
        </authorList>
    </citation>
    <scope>NUCLEOTIDE SEQUENCE</scope>
    <source>
        <tissue evidence="1">Gametophyte</tissue>
    </source>
</reference>
<proteinExistence type="predicted"/>
<evidence type="ECO:0000313" key="1">
    <source>
        <dbReference type="EMBL" id="KAK1870297.1"/>
    </source>
</evidence>
<name>A0ACC3CK63_PYRYE</name>
<sequence>MPSHAKSRRRASSFSTSSGNTTPPPASQLPTPYDSLLPRTHLRPPTFPASAPATTPSSAAGPARSVLLTPARFCAMASLGFVGAAAGQAAAAASTLPSSRSAFVVVGRPTGSTHAAPGGRPGRAATMMTPSPPAGGGSSSPASLKVDTAEATALTASEPQNVPDKTYDATVPDVRGRYGRFGGQYVPETLMFALEELEAGYAAARADPTFHEEVNGLLKDFVGRPTPLYFAERLTERYARPDGSGPRIWFKREDLNHTGAHKINNSVMQAVLAKRLGKTRIIAETGAGQHGVATATVCARFGLECEVYMGAADMERQALNVFRMRLLGARVIPVTAGAGTLSNALSEAIRDWVTRPVETHYIVGSVAGPHPYPYIVREAHAVIGAETRGQAVDKWGGAPDILIACVGGGSNAIGLFHEFKADEGVRLIGVEAAGKGLDSGEHAATMSRGSLGVLHGSMSYQLQDQWGQLQETHSVSAGLDYPSVGPEHSFMKDTGRCEYVSVTDDEALDAFKLCSRLEGIIPALETAHALAHLEKLCPGLEGSPNIVVNLSGRGDKDVTTRLVVCHRHVLTPSRVLHERVLRPHRRVVEPRRHRVRLLQLPPLVLQLVRHAAVQHPERPTAHRRRVLPRVEPLARRLHPDQAHPLVRLELVEQPNRIGPAAHTRNQDVGRAAPLVHGLPPCLGTNHRVCLPHNVRVRVWARHRPHNVVRLHRPRHPVPDGLRQRVGQRPRPRRHGDHPRAQQPHPEHVERLPLHVRGAHVHLALEAKPRTHRRGRHAVLPRPRLGNDPRLA</sequence>
<keyword evidence="2" id="KW-1185">Reference proteome</keyword>
<gene>
    <name evidence="1" type="ORF">I4F81_012758</name>
</gene>
<protein>
    <submittedName>
        <fullName evidence="1">Uncharacterized protein</fullName>
    </submittedName>
</protein>